<dbReference type="SMART" id="SM00749">
    <property type="entry name" value="BON"/>
    <property type="match status" value="1"/>
</dbReference>
<gene>
    <name evidence="3" type="ORF">ACFOW3_05670</name>
</gene>
<accession>A0ABV8D6T0</accession>
<dbReference type="PROSITE" id="PS51257">
    <property type="entry name" value="PROKAR_LIPOPROTEIN"/>
    <property type="match status" value="1"/>
</dbReference>
<reference evidence="4" key="1">
    <citation type="journal article" date="2019" name="Int. J. Syst. Evol. Microbiol.">
        <title>The Global Catalogue of Microorganisms (GCM) 10K type strain sequencing project: providing services to taxonomists for standard genome sequencing and annotation.</title>
        <authorList>
            <consortium name="The Broad Institute Genomics Platform"/>
            <consortium name="The Broad Institute Genome Sequencing Center for Infectious Disease"/>
            <person name="Wu L."/>
            <person name="Ma J."/>
        </authorList>
    </citation>
    <scope>NUCLEOTIDE SEQUENCE [LARGE SCALE GENOMIC DNA]</scope>
    <source>
        <strain evidence="4">CCUG 2113</strain>
    </source>
</reference>
<organism evidence="3 4">
    <name type="scientific">Acidovorax facilis</name>
    <dbReference type="NCBI Taxonomy" id="12917"/>
    <lineage>
        <taxon>Bacteria</taxon>
        <taxon>Pseudomonadati</taxon>
        <taxon>Pseudomonadota</taxon>
        <taxon>Betaproteobacteria</taxon>
        <taxon>Burkholderiales</taxon>
        <taxon>Comamonadaceae</taxon>
        <taxon>Acidovorax</taxon>
    </lineage>
</organism>
<dbReference type="InterPro" id="IPR051686">
    <property type="entry name" value="Lipoprotein_DolP"/>
</dbReference>
<sequence length="163" mass="16651">MNNLKISQRPAHRIATILAVSALALGLSACGKKEEPTVGQRLDSAVEKTEQAAAEARAKAESAMENAQTKVEQGAANAESSAKDAANKGMVFLSDAEITAQISASLAKDPDLSAVKIDVDTANGRVTLKGPAPSAVARERAEGIAKAVNGVSSVNNQLVVSAS</sequence>
<proteinExistence type="predicted"/>
<dbReference type="RefSeq" id="WP_055398114.1">
    <property type="nucleotide sequence ID" value="NZ_JAMXAX010000041.1"/>
</dbReference>
<dbReference type="Proteomes" id="UP001595693">
    <property type="component" value="Unassembled WGS sequence"/>
</dbReference>
<evidence type="ECO:0000313" key="4">
    <source>
        <dbReference type="Proteomes" id="UP001595693"/>
    </source>
</evidence>
<evidence type="ECO:0000256" key="1">
    <source>
        <dbReference type="SAM" id="MobiDB-lite"/>
    </source>
</evidence>
<dbReference type="Gene3D" id="3.30.1340.30">
    <property type="match status" value="1"/>
</dbReference>
<dbReference type="InterPro" id="IPR014004">
    <property type="entry name" value="Transpt-assoc_nodulatn_dom_bac"/>
</dbReference>
<feature type="region of interest" description="Disordered" evidence="1">
    <location>
        <begin position="52"/>
        <end position="80"/>
    </location>
</feature>
<keyword evidence="4" id="KW-1185">Reference proteome</keyword>
<dbReference type="InterPro" id="IPR007055">
    <property type="entry name" value="BON_dom"/>
</dbReference>
<dbReference type="PANTHER" id="PTHR34606">
    <property type="entry name" value="BON DOMAIN-CONTAINING PROTEIN"/>
    <property type="match status" value="1"/>
</dbReference>
<evidence type="ECO:0000313" key="3">
    <source>
        <dbReference type="EMBL" id="MFC3934108.1"/>
    </source>
</evidence>
<feature type="domain" description="BON" evidence="2">
    <location>
        <begin position="94"/>
        <end position="162"/>
    </location>
</feature>
<dbReference type="PANTHER" id="PTHR34606:SF15">
    <property type="entry name" value="BON DOMAIN-CONTAINING PROTEIN"/>
    <property type="match status" value="1"/>
</dbReference>
<dbReference type="Pfam" id="PF04972">
    <property type="entry name" value="BON"/>
    <property type="match status" value="1"/>
</dbReference>
<name>A0ABV8D6T0_9BURK</name>
<feature type="compositionally biased region" description="Basic and acidic residues" evidence="1">
    <location>
        <begin position="52"/>
        <end position="62"/>
    </location>
</feature>
<comment type="caution">
    <text evidence="3">The sequence shown here is derived from an EMBL/GenBank/DDBJ whole genome shotgun (WGS) entry which is preliminary data.</text>
</comment>
<evidence type="ECO:0000259" key="2">
    <source>
        <dbReference type="PROSITE" id="PS50914"/>
    </source>
</evidence>
<protein>
    <submittedName>
        <fullName evidence="3">BON domain-containing protein</fullName>
    </submittedName>
</protein>
<dbReference type="PROSITE" id="PS50914">
    <property type="entry name" value="BON"/>
    <property type="match status" value="1"/>
</dbReference>
<dbReference type="EMBL" id="JBHSAJ010000010">
    <property type="protein sequence ID" value="MFC3934108.1"/>
    <property type="molecule type" value="Genomic_DNA"/>
</dbReference>